<dbReference type="InterPro" id="IPR043136">
    <property type="entry name" value="B30.2/SPRY_sf"/>
</dbReference>
<dbReference type="AlphaFoldDB" id="R7TRC3"/>
<evidence type="ECO:0000313" key="3">
    <source>
        <dbReference type="EnsemblMetazoa" id="CapteP111242"/>
    </source>
</evidence>
<protein>
    <recommendedName>
        <fullName evidence="1">B30.2/SPRY domain-containing protein</fullName>
    </recommendedName>
</protein>
<reference evidence="3" key="3">
    <citation type="submission" date="2015-06" db="UniProtKB">
        <authorList>
            <consortium name="EnsemblMetazoa"/>
        </authorList>
    </citation>
    <scope>IDENTIFICATION</scope>
</reference>
<dbReference type="SUPFAM" id="SSF49899">
    <property type="entry name" value="Concanavalin A-like lectins/glucanases"/>
    <property type="match status" value="1"/>
</dbReference>
<dbReference type="Gene3D" id="2.60.120.920">
    <property type="match status" value="1"/>
</dbReference>
<feature type="non-terminal residue" evidence="2">
    <location>
        <position position="1"/>
    </location>
</feature>
<dbReference type="OrthoDB" id="2398163at2759"/>
<proteinExistence type="predicted"/>
<dbReference type="EMBL" id="KB309538">
    <property type="protein sequence ID" value="ELT94046.1"/>
    <property type="molecule type" value="Genomic_DNA"/>
</dbReference>
<dbReference type="InterPro" id="IPR013320">
    <property type="entry name" value="ConA-like_dom_sf"/>
</dbReference>
<dbReference type="GO" id="GO:0019005">
    <property type="term" value="C:SCF ubiquitin ligase complex"/>
    <property type="evidence" value="ECO:0007669"/>
    <property type="project" value="TreeGrafter"/>
</dbReference>
<evidence type="ECO:0000259" key="1">
    <source>
        <dbReference type="PROSITE" id="PS50188"/>
    </source>
</evidence>
<name>R7TRC3_CAPTE</name>
<dbReference type="InterPro" id="IPR001870">
    <property type="entry name" value="B30.2/SPRY"/>
</dbReference>
<feature type="domain" description="B30.2/SPRY" evidence="1">
    <location>
        <begin position="1"/>
        <end position="179"/>
    </location>
</feature>
<accession>R7TRC3</accession>
<dbReference type="Proteomes" id="UP000014760">
    <property type="component" value="Unassembled WGS sequence"/>
</dbReference>
<dbReference type="STRING" id="283909.R7TRC3"/>
<gene>
    <name evidence="2" type="ORF">CAPTEDRAFT_111242</name>
</gene>
<organism evidence="2">
    <name type="scientific">Capitella teleta</name>
    <name type="common">Polychaete worm</name>
    <dbReference type="NCBI Taxonomy" id="283909"/>
    <lineage>
        <taxon>Eukaryota</taxon>
        <taxon>Metazoa</taxon>
        <taxon>Spiralia</taxon>
        <taxon>Lophotrochozoa</taxon>
        <taxon>Annelida</taxon>
        <taxon>Polychaeta</taxon>
        <taxon>Sedentaria</taxon>
        <taxon>Scolecida</taxon>
        <taxon>Capitellidae</taxon>
        <taxon>Capitella</taxon>
    </lineage>
</organism>
<dbReference type="EnsemblMetazoa" id="CapteT111242">
    <property type="protein sequence ID" value="CapteP111242"/>
    <property type="gene ID" value="CapteG111242"/>
</dbReference>
<dbReference type="PROSITE" id="PS50188">
    <property type="entry name" value="B302_SPRY"/>
    <property type="match status" value="1"/>
</dbReference>
<dbReference type="GO" id="GO:0043161">
    <property type="term" value="P:proteasome-mediated ubiquitin-dependent protein catabolic process"/>
    <property type="evidence" value="ECO:0007669"/>
    <property type="project" value="TreeGrafter"/>
</dbReference>
<dbReference type="EMBL" id="AMQN01002565">
    <property type="status" value="NOT_ANNOTATED_CDS"/>
    <property type="molecule type" value="Genomic_DNA"/>
</dbReference>
<reference evidence="4" key="1">
    <citation type="submission" date="2012-12" db="EMBL/GenBank/DDBJ databases">
        <authorList>
            <person name="Hellsten U."/>
            <person name="Grimwood J."/>
            <person name="Chapman J.A."/>
            <person name="Shapiro H."/>
            <person name="Aerts A."/>
            <person name="Otillar R.P."/>
            <person name="Terry A.Y."/>
            <person name="Boore J.L."/>
            <person name="Simakov O."/>
            <person name="Marletaz F."/>
            <person name="Cho S.-J."/>
            <person name="Edsinger-Gonzales E."/>
            <person name="Havlak P."/>
            <person name="Kuo D.-H."/>
            <person name="Larsson T."/>
            <person name="Lv J."/>
            <person name="Arendt D."/>
            <person name="Savage R."/>
            <person name="Osoegawa K."/>
            <person name="de Jong P."/>
            <person name="Lindberg D.R."/>
            <person name="Seaver E.C."/>
            <person name="Weisblat D.A."/>
            <person name="Putnam N.H."/>
            <person name="Grigoriev I.V."/>
            <person name="Rokhsar D.S."/>
        </authorList>
    </citation>
    <scope>NUCLEOTIDE SEQUENCE</scope>
    <source>
        <strain evidence="4">I ESC-2004</strain>
    </source>
</reference>
<keyword evidence="4" id="KW-1185">Reference proteome</keyword>
<reference evidence="2 4" key="2">
    <citation type="journal article" date="2013" name="Nature">
        <title>Insights into bilaterian evolution from three spiralian genomes.</title>
        <authorList>
            <person name="Simakov O."/>
            <person name="Marletaz F."/>
            <person name="Cho S.J."/>
            <person name="Edsinger-Gonzales E."/>
            <person name="Havlak P."/>
            <person name="Hellsten U."/>
            <person name="Kuo D.H."/>
            <person name="Larsson T."/>
            <person name="Lv J."/>
            <person name="Arendt D."/>
            <person name="Savage R."/>
            <person name="Osoegawa K."/>
            <person name="de Jong P."/>
            <person name="Grimwood J."/>
            <person name="Chapman J.A."/>
            <person name="Shapiro H."/>
            <person name="Aerts A."/>
            <person name="Otillar R.P."/>
            <person name="Terry A.Y."/>
            <person name="Boore J.L."/>
            <person name="Grigoriev I.V."/>
            <person name="Lindberg D.R."/>
            <person name="Seaver E.C."/>
            <person name="Weisblat D.A."/>
            <person name="Putnam N.H."/>
            <person name="Rokhsar D.S."/>
        </authorList>
    </citation>
    <scope>NUCLEOTIDE SEQUENCE</scope>
    <source>
        <strain evidence="2 4">I ESC-2004</strain>
    </source>
</reference>
<dbReference type="PANTHER" id="PTHR12245:SF11">
    <property type="entry name" value="PROTEIN GUSTAVUS"/>
    <property type="match status" value="1"/>
</dbReference>
<evidence type="ECO:0000313" key="2">
    <source>
        <dbReference type="EMBL" id="ELT94046.1"/>
    </source>
</evidence>
<sequence length="201" mass="23213">WDSKNCGRNIVVIFDNPSIATRKPASRCTDAIRGCHGYLIGYHVFSFEFNDKPWGSHCMVGICTRKTPLQADDYCHLIGADKYSWGWDIPSRTLYHKGKAQGPFPVNPDLSSIPRSFSMIVDLFNGILLFDFGEERIEEAFTGETHKCFLCLFIREIWFFRYECWKTSSVPRCVARLRVFSCTDHERKCETLQQSAGIECW</sequence>
<evidence type="ECO:0000313" key="4">
    <source>
        <dbReference type="Proteomes" id="UP000014760"/>
    </source>
</evidence>
<dbReference type="PANTHER" id="PTHR12245">
    <property type="entry name" value="SPRY DOMAIN CONTAINING SOCS BOX PROTEIN"/>
    <property type="match status" value="1"/>
</dbReference>
<dbReference type="HOGENOM" id="CLU_1363380_0_0_1"/>
<dbReference type="InterPro" id="IPR050672">
    <property type="entry name" value="FBXO45-Fsn/SPSB_families"/>
</dbReference>